<keyword evidence="7 11" id="KW-0067">ATP-binding</keyword>
<dbReference type="PROSITE" id="PS50893">
    <property type="entry name" value="ABC_TRANSPORTER_2"/>
    <property type="match status" value="1"/>
</dbReference>
<dbReference type="CDD" id="cd00082">
    <property type="entry name" value="HisKA"/>
    <property type="match status" value="1"/>
</dbReference>
<organism evidence="11 12">
    <name type="scientific">Candidatus Thalassospirochaeta sargassi</name>
    <dbReference type="NCBI Taxonomy" id="3119039"/>
    <lineage>
        <taxon>Bacteria</taxon>
        <taxon>Pseudomonadati</taxon>
        <taxon>Spirochaetota</taxon>
        <taxon>Spirochaetia</taxon>
        <taxon>Spirochaetales</taxon>
        <taxon>Spirochaetaceae</taxon>
        <taxon>Candidatus Thalassospirochaeta</taxon>
    </lineage>
</organism>
<evidence type="ECO:0000256" key="1">
    <source>
        <dbReference type="ARBA" id="ARBA00000085"/>
    </source>
</evidence>
<dbReference type="SMART" id="SM00387">
    <property type="entry name" value="HATPase_c"/>
    <property type="match status" value="1"/>
</dbReference>
<keyword evidence="8" id="KW-0902">Two-component regulatory system</keyword>
<dbReference type="CDD" id="cd00075">
    <property type="entry name" value="HATPase"/>
    <property type="match status" value="1"/>
</dbReference>
<dbReference type="InterPro" id="IPR036097">
    <property type="entry name" value="HisK_dim/P_sf"/>
</dbReference>
<keyword evidence="6" id="KW-0418">Kinase</keyword>
<evidence type="ECO:0000259" key="9">
    <source>
        <dbReference type="PROSITE" id="PS50109"/>
    </source>
</evidence>
<dbReference type="Pfam" id="PF02518">
    <property type="entry name" value="HATPase_c"/>
    <property type="match status" value="1"/>
</dbReference>
<proteinExistence type="predicted"/>
<dbReference type="SUPFAM" id="SSF52540">
    <property type="entry name" value="P-loop containing nucleoside triphosphate hydrolases"/>
    <property type="match status" value="1"/>
</dbReference>
<evidence type="ECO:0000256" key="5">
    <source>
        <dbReference type="ARBA" id="ARBA00022741"/>
    </source>
</evidence>
<dbReference type="AlphaFoldDB" id="A0AAJ1ML98"/>
<evidence type="ECO:0000256" key="7">
    <source>
        <dbReference type="ARBA" id="ARBA00022840"/>
    </source>
</evidence>
<feature type="domain" description="Histidine kinase" evidence="9">
    <location>
        <begin position="390"/>
        <end position="600"/>
    </location>
</feature>
<evidence type="ECO:0000313" key="11">
    <source>
        <dbReference type="EMBL" id="MDC7228662.1"/>
    </source>
</evidence>
<dbReference type="Pfam" id="PF00005">
    <property type="entry name" value="ABC_tran"/>
    <property type="match status" value="1"/>
</dbReference>
<dbReference type="GO" id="GO:0005524">
    <property type="term" value="F:ATP binding"/>
    <property type="evidence" value="ECO:0007669"/>
    <property type="project" value="UniProtKB-KW"/>
</dbReference>
<dbReference type="InterPro" id="IPR004358">
    <property type="entry name" value="Sig_transdc_His_kin-like_C"/>
</dbReference>
<dbReference type="InterPro" id="IPR027417">
    <property type="entry name" value="P-loop_NTPase"/>
</dbReference>
<keyword evidence="3" id="KW-0597">Phosphoprotein</keyword>
<evidence type="ECO:0000259" key="10">
    <source>
        <dbReference type="PROSITE" id="PS50893"/>
    </source>
</evidence>
<dbReference type="SUPFAM" id="SSF55874">
    <property type="entry name" value="ATPase domain of HSP90 chaperone/DNA topoisomerase II/histidine kinase"/>
    <property type="match status" value="1"/>
</dbReference>
<reference evidence="11 12" key="1">
    <citation type="submission" date="2022-12" db="EMBL/GenBank/DDBJ databases">
        <title>Metagenome assembled genome from gulf of manar.</title>
        <authorList>
            <person name="Kohli P."/>
            <person name="Pk S."/>
            <person name="Venkata Ramana C."/>
            <person name="Sasikala C."/>
        </authorList>
    </citation>
    <scope>NUCLEOTIDE SEQUENCE [LARGE SCALE GENOMIC DNA]</scope>
    <source>
        <strain evidence="11">JB008</strain>
    </source>
</reference>
<evidence type="ECO:0000256" key="3">
    <source>
        <dbReference type="ARBA" id="ARBA00022553"/>
    </source>
</evidence>
<dbReference type="InterPro" id="IPR005467">
    <property type="entry name" value="His_kinase_dom"/>
</dbReference>
<evidence type="ECO:0000256" key="8">
    <source>
        <dbReference type="ARBA" id="ARBA00023012"/>
    </source>
</evidence>
<dbReference type="Gene3D" id="1.10.287.130">
    <property type="match status" value="1"/>
</dbReference>
<dbReference type="PRINTS" id="PR00344">
    <property type="entry name" value="BCTRLSENSOR"/>
</dbReference>
<dbReference type="SUPFAM" id="SSF47384">
    <property type="entry name" value="Homodimeric domain of signal transducing histidine kinase"/>
    <property type="match status" value="1"/>
</dbReference>
<accession>A0AAJ1ML98</accession>
<dbReference type="PROSITE" id="PS50109">
    <property type="entry name" value="HIS_KIN"/>
    <property type="match status" value="1"/>
</dbReference>
<dbReference type="InterPro" id="IPR003661">
    <property type="entry name" value="HisK_dim/P_dom"/>
</dbReference>
<comment type="catalytic activity">
    <reaction evidence="1">
        <text>ATP + protein L-histidine = ADP + protein N-phospho-L-histidine.</text>
        <dbReference type="EC" id="2.7.13.3"/>
    </reaction>
</comment>
<dbReference type="InterPro" id="IPR003439">
    <property type="entry name" value="ABC_transporter-like_ATP-bd"/>
</dbReference>
<comment type="caution">
    <text evidence="11">The sequence shown here is derived from an EMBL/GenBank/DDBJ whole genome shotgun (WGS) entry which is preliminary data.</text>
</comment>
<dbReference type="Gene3D" id="3.30.565.10">
    <property type="entry name" value="Histidine kinase-like ATPase, C-terminal domain"/>
    <property type="match status" value="1"/>
</dbReference>
<dbReference type="GO" id="GO:0000155">
    <property type="term" value="F:phosphorelay sensor kinase activity"/>
    <property type="evidence" value="ECO:0007669"/>
    <property type="project" value="InterPro"/>
</dbReference>
<keyword evidence="4" id="KW-0808">Transferase</keyword>
<dbReference type="PANTHER" id="PTHR43065:SF10">
    <property type="entry name" value="PEROXIDE STRESS-ACTIVATED HISTIDINE KINASE MAK3"/>
    <property type="match status" value="1"/>
</dbReference>
<dbReference type="InterPro" id="IPR003594">
    <property type="entry name" value="HATPase_dom"/>
</dbReference>
<dbReference type="EMBL" id="JAQQAL010000053">
    <property type="protein sequence ID" value="MDC7228662.1"/>
    <property type="molecule type" value="Genomic_DNA"/>
</dbReference>
<name>A0AAJ1ML98_9SPIO</name>
<evidence type="ECO:0000256" key="2">
    <source>
        <dbReference type="ARBA" id="ARBA00012438"/>
    </source>
</evidence>
<dbReference type="InterPro" id="IPR036890">
    <property type="entry name" value="HATPase_C_sf"/>
</dbReference>
<dbReference type="GO" id="GO:0016887">
    <property type="term" value="F:ATP hydrolysis activity"/>
    <property type="evidence" value="ECO:0007669"/>
    <property type="project" value="InterPro"/>
</dbReference>
<protein>
    <recommendedName>
        <fullName evidence="2">histidine kinase</fullName>
        <ecNumber evidence="2">2.7.13.3</ecNumber>
    </recommendedName>
</protein>
<feature type="domain" description="ABC transporter" evidence="10">
    <location>
        <begin position="8"/>
        <end position="244"/>
    </location>
</feature>
<dbReference type="Gene3D" id="3.30.450.20">
    <property type="entry name" value="PAS domain"/>
    <property type="match status" value="1"/>
</dbReference>
<sequence>MNNTGPILSLKGIKYSYNNTEALQGVDFDLHYGEIHALVGDHRSGKTTLASIISGYRKMQEGSYHYKGEKINIHSVKSALSMGIGIVEQDKKLIPSMNLVDNIFVGIGSRFYLSRNEKLRRIERASALMDMVHPGMPLEVPLYKMSDQQKIFVNIARALAREPEVLIVDEISQSMTPEEMEHIYSLLFALKQQGKSIIYITSNFNEIFKVADRVTIMKDGLRQGTESMGAVAPSRLVNMAFNFTLSADSLEADQRYTSLPTTQEHLINDLPIGDLIINEKKQIIIINKSASDLLDSKVKKGDSLQMFLSNFFPEDRDSICDLIEKQVNDSLQGLAVGDRFINLTVSPLQNKNRRIIGTNIMLEDVSFDYHTREYLMQVKKVATTAELAAGVAHEIKNPLTIIQNYLELLKLSFESDPEKEYVGYIESELKRIVEIIENLLSFSRVKQSDFARLNLIELLDEIVMLLGHQLTKHRISIEKSFPSHQVMITGEENKLKQLFLNLISNSIDAVLENGKIRLEIDEDSRESVVRVSVIDNGHGIPVAIQDDIFNPFYTTKVTRTNTGLGLSICQNIAESHGGVITFQSIPGKGTRFTVALPSEN</sequence>
<evidence type="ECO:0000256" key="6">
    <source>
        <dbReference type="ARBA" id="ARBA00022777"/>
    </source>
</evidence>
<gene>
    <name evidence="11" type="ORF">PQJ61_18010</name>
</gene>
<evidence type="ECO:0000313" key="12">
    <source>
        <dbReference type="Proteomes" id="UP001221217"/>
    </source>
</evidence>
<dbReference type="SMART" id="SM00388">
    <property type="entry name" value="HisKA"/>
    <property type="match status" value="1"/>
</dbReference>
<evidence type="ECO:0000256" key="4">
    <source>
        <dbReference type="ARBA" id="ARBA00022679"/>
    </source>
</evidence>
<dbReference type="Gene3D" id="3.40.50.300">
    <property type="entry name" value="P-loop containing nucleotide triphosphate hydrolases"/>
    <property type="match status" value="1"/>
</dbReference>
<dbReference type="Proteomes" id="UP001221217">
    <property type="component" value="Unassembled WGS sequence"/>
</dbReference>
<dbReference type="EC" id="2.7.13.3" evidence="2"/>
<dbReference type="PANTHER" id="PTHR43065">
    <property type="entry name" value="SENSOR HISTIDINE KINASE"/>
    <property type="match status" value="1"/>
</dbReference>
<dbReference type="Pfam" id="PF00512">
    <property type="entry name" value="HisKA"/>
    <property type="match status" value="1"/>
</dbReference>
<keyword evidence="5" id="KW-0547">Nucleotide-binding</keyword>